<organism evidence="2 3">
    <name type="scientific">Dubosiella newyorkensis</name>
    <dbReference type="NCBI Taxonomy" id="1862672"/>
    <lineage>
        <taxon>Bacteria</taxon>
        <taxon>Bacillati</taxon>
        <taxon>Bacillota</taxon>
        <taxon>Erysipelotrichia</taxon>
        <taxon>Erysipelotrichales</taxon>
        <taxon>Erysipelotrichaceae</taxon>
        <taxon>Dubosiella</taxon>
    </lineage>
</organism>
<gene>
    <name evidence="2" type="ORF">BO225_06680</name>
</gene>
<dbReference type="STRING" id="1862672.BO225_06680"/>
<feature type="domain" description="Rhodanese" evidence="1">
    <location>
        <begin position="16"/>
        <end position="95"/>
    </location>
</feature>
<comment type="caution">
    <text evidence="2">The sequence shown here is derived from an EMBL/GenBank/DDBJ whole genome shotgun (WGS) entry which is preliminary data.</text>
</comment>
<accession>A0A1U7NM06</accession>
<dbReference type="Gene3D" id="3.40.250.10">
    <property type="entry name" value="Rhodanese-like domain"/>
    <property type="match status" value="1"/>
</dbReference>
<dbReference type="RefSeq" id="WP_076341496.1">
    <property type="nucleotide sequence ID" value="NZ_CAJTMI010000070.1"/>
</dbReference>
<reference evidence="2 3" key="1">
    <citation type="submission" date="2016-11" db="EMBL/GenBank/DDBJ databases">
        <title>Description of two novel members of the family Erysipelotrichaceae: Ileibacterium lipovorans gen. nov., sp. nov. and Dubosiella newyorkensis, gen. nov., sp. nov.</title>
        <authorList>
            <person name="Cox L.M."/>
            <person name="Sohn J."/>
            <person name="Tyrrell K.L."/>
            <person name="Citron D.M."/>
            <person name="Lawson P.A."/>
            <person name="Patel N.B."/>
            <person name="Iizumi T."/>
            <person name="Perez-Perez G.I."/>
            <person name="Goldstein E.J."/>
            <person name="Blaser M.J."/>
        </authorList>
    </citation>
    <scope>NUCLEOTIDE SEQUENCE [LARGE SCALE GENOMIC DNA]</scope>
    <source>
        <strain evidence="2 3">NYU-BL-A4</strain>
    </source>
</reference>
<dbReference type="InterPro" id="IPR001763">
    <property type="entry name" value="Rhodanese-like_dom"/>
</dbReference>
<proteinExistence type="predicted"/>
<name>A0A1U7NM06_9FIRM</name>
<dbReference type="AlphaFoldDB" id="A0A1U7NM06"/>
<dbReference type="CDD" id="cd00158">
    <property type="entry name" value="RHOD"/>
    <property type="match status" value="1"/>
</dbReference>
<dbReference type="GeneID" id="78275628"/>
<dbReference type="EMBL" id="MPKA01000067">
    <property type="protein sequence ID" value="OLU46159.1"/>
    <property type="molecule type" value="Genomic_DNA"/>
</dbReference>
<dbReference type="PROSITE" id="PS00380">
    <property type="entry name" value="RHODANESE_1"/>
    <property type="match status" value="1"/>
</dbReference>
<evidence type="ECO:0000313" key="2">
    <source>
        <dbReference type="EMBL" id="OLU46159.1"/>
    </source>
</evidence>
<dbReference type="SMART" id="SM00450">
    <property type="entry name" value="RHOD"/>
    <property type="match status" value="1"/>
</dbReference>
<dbReference type="GO" id="GO:0004792">
    <property type="term" value="F:thiosulfate-cyanide sulfurtransferase activity"/>
    <property type="evidence" value="ECO:0007669"/>
    <property type="project" value="InterPro"/>
</dbReference>
<dbReference type="PROSITE" id="PS50206">
    <property type="entry name" value="RHODANESE_3"/>
    <property type="match status" value="1"/>
</dbReference>
<evidence type="ECO:0000313" key="3">
    <source>
        <dbReference type="Proteomes" id="UP000186705"/>
    </source>
</evidence>
<dbReference type="Proteomes" id="UP000186705">
    <property type="component" value="Unassembled WGS sequence"/>
</dbReference>
<dbReference type="SUPFAM" id="SSF52821">
    <property type="entry name" value="Rhodanese/Cell cycle control phosphatase"/>
    <property type="match status" value="1"/>
</dbReference>
<protein>
    <recommendedName>
        <fullName evidence="1">Rhodanese domain-containing protein</fullName>
    </recommendedName>
</protein>
<keyword evidence="3" id="KW-1185">Reference proteome</keyword>
<dbReference type="InterPro" id="IPR036873">
    <property type="entry name" value="Rhodanese-like_dom_sf"/>
</dbReference>
<sequence>MEQKEYPTDAFVKEAHEKHIPIIDVRPKEMYEEGHIPGAINIPLSTIQDADVKDGSYLYCIIGYHAGLAQEALAKRGIHTTDIGGLDFYHGPLEK</sequence>
<dbReference type="Pfam" id="PF00581">
    <property type="entry name" value="Rhodanese"/>
    <property type="match status" value="1"/>
</dbReference>
<evidence type="ECO:0000259" key="1">
    <source>
        <dbReference type="PROSITE" id="PS50206"/>
    </source>
</evidence>
<dbReference type="OrthoDB" id="9800872at2"/>
<dbReference type="InterPro" id="IPR001307">
    <property type="entry name" value="Thiosulphate_STrfase_CS"/>
</dbReference>